<feature type="domain" description="Nitrite/sulphite reductase 4Fe-4S" evidence="11">
    <location>
        <begin position="173"/>
        <end position="321"/>
    </location>
</feature>
<comment type="cofactor">
    <cofactor evidence="1">
        <name>siroheme</name>
        <dbReference type="ChEBI" id="CHEBI:60052"/>
    </cofactor>
</comment>
<keyword evidence="5" id="KW-0349">Heme</keyword>
<dbReference type="SUPFAM" id="SSF55124">
    <property type="entry name" value="Nitrite/Sulfite reductase N-terminal domain-like"/>
    <property type="match status" value="2"/>
</dbReference>
<dbReference type="SUPFAM" id="SSF56014">
    <property type="entry name" value="Nitrite and sulphite reductase 4Fe-4S domain-like"/>
    <property type="match status" value="2"/>
</dbReference>
<dbReference type="GO" id="GO:0046872">
    <property type="term" value="F:metal ion binding"/>
    <property type="evidence" value="ECO:0007669"/>
    <property type="project" value="UniProtKB-KW"/>
</dbReference>
<dbReference type="InterPro" id="IPR005117">
    <property type="entry name" value="NiRdtase/SiRdtase_haem-b_fer"/>
</dbReference>
<dbReference type="NCBIfam" id="NF010029">
    <property type="entry name" value="PRK13504.1"/>
    <property type="match status" value="1"/>
</dbReference>
<dbReference type="Pfam" id="PF01077">
    <property type="entry name" value="NIR_SIR"/>
    <property type="match status" value="1"/>
</dbReference>
<dbReference type="Gene3D" id="3.90.480.20">
    <property type="match status" value="1"/>
</dbReference>
<comment type="cofactor">
    <cofactor evidence="2">
        <name>[4Fe-4S] cluster</name>
        <dbReference type="ChEBI" id="CHEBI:49883"/>
    </cofactor>
</comment>
<dbReference type="PRINTS" id="PR00397">
    <property type="entry name" value="SIROHAEM"/>
</dbReference>
<protein>
    <submittedName>
        <fullName evidence="13">Sulfite reductase (Ferredoxin)</fullName>
        <ecNumber evidence="13">1.8.7.1</ecNumber>
    </submittedName>
</protein>
<accession>A0A5E6MGL5</accession>
<dbReference type="EC" id="1.8.7.1" evidence="13"/>
<evidence type="ECO:0000256" key="7">
    <source>
        <dbReference type="ARBA" id="ARBA00023002"/>
    </source>
</evidence>
<reference evidence="13 14" key="1">
    <citation type="submission" date="2019-09" db="EMBL/GenBank/DDBJ databases">
        <authorList>
            <person name="Cremers G."/>
        </authorList>
    </citation>
    <scope>NUCLEOTIDE SEQUENCE [LARGE SCALE GENOMIC DNA]</scope>
    <source>
        <strain evidence="13">4A</strain>
    </source>
</reference>
<evidence type="ECO:0000256" key="2">
    <source>
        <dbReference type="ARBA" id="ARBA00001966"/>
    </source>
</evidence>
<evidence type="ECO:0000256" key="3">
    <source>
        <dbReference type="ARBA" id="ARBA00010429"/>
    </source>
</evidence>
<dbReference type="PANTHER" id="PTHR11493">
    <property type="entry name" value="SULFITE REDUCTASE [NADPH] SUBUNIT BETA-RELATED"/>
    <property type="match status" value="1"/>
</dbReference>
<keyword evidence="9" id="KW-0411">Iron-sulfur</keyword>
<dbReference type="RefSeq" id="WP_142660339.1">
    <property type="nucleotide sequence ID" value="NZ_CABFVA020000079.1"/>
</dbReference>
<dbReference type="GO" id="GO:0016002">
    <property type="term" value="F:sulfite reductase activity"/>
    <property type="evidence" value="ECO:0007669"/>
    <property type="project" value="TreeGrafter"/>
</dbReference>
<dbReference type="AlphaFoldDB" id="A0A5E6MGL5"/>
<organism evidence="13 14">
    <name type="scientific">Methylacidimicrobium tartarophylax</name>
    <dbReference type="NCBI Taxonomy" id="1041768"/>
    <lineage>
        <taxon>Bacteria</taxon>
        <taxon>Pseudomonadati</taxon>
        <taxon>Verrucomicrobiota</taxon>
        <taxon>Methylacidimicrobium</taxon>
    </lineage>
</organism>
<name>A0A5E6MGL5_9BACT</name>
<keyword evidence="4" id="KW-0004">4Fe-4S</keyword>
<evidence type="ECO:0000256" key="6">
    <source>
        <dbReference type="ARBA" id="ARBA00022723"/>
    </source>
</evidence>
<evidence type="ECO:0000313" key="14">
    <source>
        <dbReference type="Proteomes" id="UP000334923"/>
    </source>
</evidence>
<comment type="similarity">
    <text evidence="3">Belongs to the nitrite and sulfite reductase 4Fe-4S domain family.</text>
</comment>
<dbReference type="GO" id="GO:0020037">
    <property type="term" value="F:heme binding"/>
    <property type="evidence" value="ECO:0007669"/>
    <property type="project" value="InterPro"/>
</dbReference>
<dbReference type="EMBL" id="CABFVA020000079">
    <property type="protein sequence ID" value="VVM07013.1"/>
    <property type="molecule type" value="Genomic_DNA"/>
</dbReference>
<gene>
    <name evidence="13" type="primary">sir</name>
    <name evidence="13" type="ORF">MAMT_01505</name>
</gene>
<dbReference type="OrthoDB" id="9803707at2"/>
<keyword evidence="7 13" id="KW-0560">Oxidoreductase</keyword>
<dbReference type="PANTHER" id="PTHR11493:SF47">
    <property type="entry name" value="SULFITE REDUCTASE [NADPH] SUBUNIT BETA"/>
    <property type="match status" value="1"/>
</dbReference>
<evidence type="ECO:0000256" key="10">
    <source>
        <dbReference type="SAM" id="MobiDB-lite"/>
    </source>
</evidence>
<dbReference type="InterPro" id="IPR045854">
    <property type="entry name" value="NO2/SO3_Rdtase_4Fe4S_sf"/>
</dbReference>
<feature type="region of interest" description="Disordered" evidence="10">
    <location>
        <begin position="548"/>
        <end position="575"/>
    </location>
</feature>
<dbReference type="InterPro" id="IPR045169">
    <property type="entry name" value="NO2/SO3_Rdtase_4Fe4S_prot"/>
</dbReference>
<dbReference type="Gene3D" id="3.30.413.10">
    <property type="entry name" value="Sulfite Reductase Hemoprotein, domain 1"/>
    <property type="match status" value="2"/>
</dbReference>
<keyword evidence="8" id="KW-0408">Iron</keyword>
<evidence type="ECO:0000256" key="9">
    <source>
        <dbReference type="ARBA" id="ARBA00023014"/>
    </source>
</evidence>
<keyword evidence="6" id="KW-0479">Metal-binding</keyword>
<dbReference type="Proteomes" id="UP000334923">
    <property type="component" value="Unassembled WGS sequence"/>
</dbReference>
<evidence type="ECO:0000259" key="11">
    <source>
        <dbReference type="Pfam" id="PF01077"/>
    </source>
</evidence>
<dbReference type="GO" id="GO:0009337">
    <property type="term" value="C:sulfite reductase complex (NADPH)"/>
    <property type="evidence" value="ECO:0007669"/>
    <property type="project" value="TreeGrafter"/>
</dbReference>
<dbReference type="GO" id="GO:0000103">
    <property type="term" value="P:sulfate assimilation"/>
    <property type="evidence" value="ECO:0007669"/>
    <property type="project" value="TreeGrafter"/>
</dbReference>
<evidence type="ECO:0000256" key="5">
    <source>
        <dbReference type="ARBA" id="ARBA00022617"/>
    </source>
</evidence>
<dbReference type="Pfam" id="PF03460">
    <property type="entry name" value="NIR_SIR_ferr"/>
    <property type="match status" value="2"/>
</dbReference>
<feature type="domain" description="Nitrite/Sulfite reductase ferredoxin-like" evidence="12">
    <location>
        <begin position="68"/>
        <end position="124"/>
    </location>
</feature>
<dbReference type="GO" id="GO:0051539">
    <property type="term" value="F:4 iron, 4 sulfur cluster binding"/>
    <property type="evidence" value="ECO:0007669"/>
    <property type="project" value="UniProtKB-KW"/>
</dbReference>
<feature type="domain" description="Nitrite/Sulfite reductase ferredoxin-like" evidence="12">
    <location>
        <begin position="342"/>
        <end position="410"/>
    </location>
</feature>
<evidence type="ECO:0000256" key="8">
    <source>
        <dbReference type="ARBA" id="ARBA00023004"/>
    </source>
</evidence>
<feature type="region of interest" description="Disordered" evidence="10">
    <location>
        <begin position="1"/>
        <end position="21"/>
    </location>
</feature>
<evidence type="ECO:0000313" key="13">
    <source>
        <dbReference type="EMBL" id="VVM07013.1"/>
    </source>
</evidence>
<evidence type="ECO:0000256" key="4">
    <source>
        <dbReference type="ARBA" id="ARBA00022485"/>
    </source>
</evidence>
<proteinExistence type="inferred from homology"/>
<dbReference type="InterPro" id="IPR036136">
    <property type="entry name" value="Nit/Sulf_reduc_fer-like_dom_sf"/>
</dbReference>
<sequence>MQSKSPAEQVKENSRQLRGTLAEALRDATSTHFSDTDAQILKFHGSYQQDDRDRRAERRKAGLDKDWIFMIRTKTPGGRLSAAQYLALDRLAETVGNGTLRITTRQGVQLHGIRKTDLRRAVSEIITSGILTWGACGDVVRNTLATPVPNADPIYLELQELASDLGQIFLSRSRAYSEVWIDGEPLPLGEGGPTEEEPIYGATYLPRKFKIGIALPPRNDIDVFSNDLGLVAHANVQGVEGYTLLVGGGHGMTHGLRQTQPHLAEPLFYVPKERVREAAVALVTVQRDYGNREDRKRARLKYLLLDRGIDWLRREVAARLSFAPEAPRPFSFTTVADPLGWHEQGDGKLFLGLFIENGRILDRPGFRLRQALRQIALDFGFPLRLTANGNLFLAQIPRERKAQLAELLSEYGISAAPPKSATRSLGHACVALPTCGLSLAESERVFPSLMEKIDRILEELGLQDEPILIRMSGCPNGCSRPYNADLSFVGRAPGKYAFFAGGSLAGDRLAGLEKRSVGFEEIPEIVRGTLTAFARERLPEEGFSQYWARTRPRGPLPSPDQFHEEAAEPKVVASA</sequence>
<dbReference type="InterPro" id="IPR006066">
    <property type="entry name" value="NO2/SO3_Rdtase_FeS/sirohaem_BS"/>
</dbReference>
<dbReference type="InterPro" id="IPR006067">
    <property type="entry name" value="NO2/SO3_Rdtase_4Fe4S_dom"/>
</dbReference>
<keyword evidence="14" id="KW-1185">Reference proteome</keyword>
<evidence type="ECO:0000259" key="12">
    <source>
        <dbReference type="Pfam" id="PF03460"/>
    </source>
</evidence>
<evidence type="ECO:0000256" key="1">
    <source>
        <dbReference type="ARBA" id="ARBA00001929"/>
    </source>
</evidence>
<dbReference type="Gene3D" id="3.90.480.10">
    <property type="entry name" value="Sulfite Reductase Hemoprotein,Domain 2"/>
    <property type="match status" value="1"/>
</dbReference>
<dbReference type="GO" id="GO:0050311">
    <property type="term" value="F:sulfite reductase (ferredoxin) activity"/>
    <property type="evidence" value="ECO:0007669"/>
    <property type="project" value="UniProtKB-EC"/>
</dbReference>